<evidence type="ECO:0000313" key="1">
    <source>
        <dbReference type="EMBL" id="CAB4816985.1"/>
    </source>
</evidence>
<dbReference type="Pfam" id="PF05096">
    <property type="entry name" value="Glu_cyclase_2"/>
    <property type="match status" value="1"/>
</dbReference>
<dbReference type="InterPro" id="IPR011044">
    <property type="entry name" value="Quino_amine_DH_bsu"/>
</dbReference>
<protein>
    <submittedName>
        <fullName evidence="1">Unannotated protein</fullName>
    </submittedName>
</protein>
<dbReference type="AlphaFoldDB" id="A0A6J6Z8C6"/>
<gene>
    <name evidence="1" type="ORF">UFOPK3046_01527</name>
</gene>
<dbReference type="PANTHER" id="PTHR31270">
    <property type="entry name" value="GLUTAMINYL-PEPTIDE CYCLOTRANSFERASE"/>
    <property type="match status" value="1"/>
</dbReference>
<dbReference type="EMBL" id="CAFAAQ010000164">
    <property type="protein sequence ID" value="CAB4816985.1"/>
    <property type="molecule type" value="Genomic_DNA"/>
</dbReference>
<dbReference type="GO" id="GO:0016603">
    <property type="term" value="F:glutaminyl-peptide cyclotransferase activity"/>
    <property type="evidence" value="ECO:0007669"/>
    <property type="project" value="InterPro"/>
</dbReference>
<dbReference type="SUPFAM" id="SSF50969">
    <property type="entry name" value="YVTN repeat-like/Quinoprotein amine dehydrogenase"/>
    <property type="match status" value="1"/>
</dbReference>
<organism evidence="1">
    <name type="scientific">freshwater metagenome</name>
    <dbReference type="NCBI Taxonomy" id="449393"/>
    <lineage>
        <taxon>unclassified sequences</taxon>
        <taxon>metagenomes</taxon>
        <taxon>ecological metagenomes</taxon>
    </lineage>
</organism>
<dbReference type="PANTHER" id="PTHR31270:SF1">
    <property type="entry name" value="GLUTAMINYL-PEPTIDE CYCLOTRANSFERASE"/>
    <property type="match status" value="1"/>
</dbReference>
<dbReference type="PROSITE" id="PS51257">
    <property type="entry name" value="PROKAR_LIPOPROTEIN"/>
    <property type="match status" value="1"/>
</dbReference>
<accession>A0A6J6Z8C6</accession>
<sequence length="291" mass="31029">MRNLGLFRVLFGLGLAAALSACGSSTASEQARDDGTCELGTPAKLVPEVVSKIPHQTDAYTQGLLIHEGRLYESIGLYNESELRALNPATGEVLGQAALPAGAFGEGLAEGLNGELVQLTWKEESAYRWSAQSLANLSEATPSGTFEYQGEGWGLTRLGAADFVMTDGSADVTLRSAKDFSVTGRHQVDRLNGPTGGLNELEWDGESVWANRYQTDEILQIDPECWMVTGVVDMSGLHDEAVQDASAAGSKIDVVNGIAQIPGTDRFLVTGKLWPSLYEVRFVDGSSASAR</sequence>
<dbReference type="InterPro" id="IPR007788">
    <property type="entry name" value="QCT"/>
</dbReference>
<name>A0A6J6Z8C6_9ZZZZ</name>
<proteinExistence type="predicted"/>
<reference evidence="1" key="1">
    <citation type="submission" date="2020-05" db="EMBL/GenBank/DDBJ databases">
        <authorList>
            <person name="Chiriac C."/>
            <person name="Salcher M."/>
            <person name="Ghai R."/>
            <person name="Kavagutti S V."/>
        </authorList>
    </citation>
    <scope>NUCLEOTIDE SEQUENCE</scope>
</reference>